<evidence type="ECO:0000256" key="3">
    <source>
        <dbReference type="ARBA" id="ARBA00022857"/>
    </source>
</evidence>
<sequence>MQALKFAGFFHSLITSQFFTKILLLHSDFAGQTVIVTGSNTGLGKEAARQLVHLKASKVILAAAAKEIVEGCKVSADIVEVWELDAGDDDSISAFAKRVQGLDRLDAAILNAGLTTKVWSTMGTHESTVAVNVLGALRLARGLLPKMKESARHTGEQGRLTVVGSEMMYIAELSELETDGKIVEKLDEKDESSTWMYQRYQITKVLVFGAMKELAKKNPLAETSDVILTVMTPGACKSNLFRDPVDPWMKAVTDWTLGLLQRLTEVGARTLVHAVTAELPLEAHGKSLMNARIGPDRINVSSQQAQVLAKRWNGEVFAVLDERNDPPR</sequence>
<comment type="similarity">
    <text evidence="2">Belongs to the short-chain dehydrogenases/reductases (SDR) family.</text>
</comment>
<keyword evidence="3" id="KW-0521">NADP</keyword>
<dbReference type="PANTHER" id="PTHR24320">
    <property type="entry name" value="RETINOL DEHYDROGENASE"/>
    <property type="match status" value="1"/>
</dbReference>
<comment type="pathway">
    <text evidence="1">Mycotoxin biosynthesis.</text>
</comment>
<dbReference type="eggNOG" id="KOG1208">
    <property type="taxonomic scope" value="Eukaryota"/>
</dbReference>
<dbReference type="PRINTS" id="PR00081">
    <property type="entry name" value="GDHRDH"/>
</dbReference>
<keyword evidence="6" id="KW-1185">Reference proteome</keyword>
<name>M2WNC4_DOTSN</name>
<reference evidence="6" key="1">
    <citation type="journal article" date="2012" name="PLoS Genet.">
        <title>The genomes of the fungal plant pathogens Cladosporium fulvum and Dothistroma septosporum reveal adaptation to different hosts and lifestyles but also signatures of common ancestry.</title>
        <authorList>
            <person name="de Wit P.J.G.M."/>
            <person name="van der Burgt A."/>
            <person name="Oekmen B."/>
            <person name="Stergiopoulos I."/>
            <person name="Abd-Elsalam K.A."/>
            <person name="Aerts A.L."/>
            <person name="Bahkali A.H."/>
            <person name="Beenen H.G."/>
            <person name="Chettri P."/>
            <person name="Cox M.P."/>
            <person name="Datema E."/>
            <person name="de Vries R.P."/>
            <person name="Dhillon B."/>
            <person name="Ganley A.R."/>
            <person name="Griffiths S.A."/>
            <person name="Guo Y."/>
            <person name="Hamelin R.C."/>
            <person name="Henrissat B."/>
            <person name="Kabir M.S."/>
            <person name="Jashni M.K."/>
            <person name="Kema G."/>
            <person name="Klaubauf S."/>
            <person name="Lapidus A."/>
            <person name="Levasseur A."/>
            <person name="Lindquist E."/>
            <person name="Mehrabi R."/>
            <person name="Ohm R.A."/>
            <person name="Owen T.J."/>
            <person name="Salamov A."/>
            <person name="Schwelm A."/>
            <person name="Schijlen E."/>
            <person name="Sun H."/>
            <person name="van den Burg H.A."/>
            <person name="van Ham R.C.H.J."/>
            <person name="Zhang S."/>
            <person name="Goodwin S.B."/>
            <person name="Grigoriev I.V."/>
            <person name="Collemare J."/>
            <person name="Bradshaw R.E."/>
        </authorList>
    </citation>
    <scope>NUCLEOTIDE SEQUENCE [LARGE SCALE GENOMIC DNA]</scope>
    <source>
        <strain evidence="6">NZE10 / CBS 128990</strain>
    </source>
</reference>
<dbReference type="AlphaFoldDB" id="M2WNC4"/>
<dbReference type="InterPro" id="IPR002347">
    <property type="entry name" value="SDR_fam"/>
</dbReference>
<gene>
    <name evidence="5" type="ORF">DOTSEDRAFT_35766</name>
</gene>
<dbReference type="Pfam" id="PF00106">
    <property type="entry name" value="adh_short"/>
    <property type="match status" value="1"/>
</dbReference>
<evidence type="ECO:0000256" key="2">
    <source>
        <dbReference type="ARBA" id="ARBA00006484"/>
    </source>
</evidence>
<accession>M2WNC4</accession>
<proteinExistence type="inferred from homology"/>
<dbReference type="OMA" id="ACHVTNK"/>
<dbReference type="HOGENOM" id="CLU_010194_44_4_1"/>
<dbReference type="Proteomes" id="UP000016933">
    <property type="component" value="Unassembled WGS sequence"/>
</dbReference>
<dbReference type="PANTHER" id="PTHR24320:SF252">
    <property type="entry name" value="DEHYDROGENASE_REDUCTASE FAMILY PROTEIN, PUTATIVE (AFU_ORTHOLOGUE AFUA_3G08550)-RELATED"/>
    <property type="match status" value="1"/>
</dbReference>
<keyword evidence="4" id="KW-0560">Oxidoreductase</keyword>
<dbReference type="SUPFAM" id="SSF51735">
    <property type="entry name" value="NAD(P)-binding Rossmann-fold domains"/>
    <property type="match status" value="1"/>
</dbReference>
<evidence type="ECO:0000313" key="5">
    <source>
        <dbReference type="EMBL" id="EME43518.1"/>
    </source>
</evidence>
<organism evidence="5 6">
    <name type="scientific">Dothistroma septosporum (strain NZE10 / CBS 128990)</name>
    <name type="common">Red band needle blight fungus</name>
    <name type="synonym">Mycosphaerella pini</name>
    <dbReference type="NCBI Taxonomy" id="675120"/>
    <lineage>
        <taxon>Eukaryota</taxon>
        <taxon>Fungi</taxon>
        <taxon>Dikarya</taxon>
        <taxon>Ascomycota</taxon>
        <taxon>Pezizomycotina</taxon>
        <taxon>Dothideomycetes</taxon>
        <taxon>Dothideomycetidae</taxon>
        <taxon>Mycosphaerellales</taxon>
        <taxon>Mycosphaerellaceae</taxon>
        <taxon>Dothistroma</taxon>
    </lineage>
</organism>
<evidence type="ECO:0000256" key="1">
    <source>
        <dbReference type="ARBA" id="ARBA00004685"/>
    </source>
</evidence>
<dbReference type="OrthoDB" id="542013at2759"/>
<evidence type="ECO:0000313" key="6">
    <source>
        <dbReference type="Proteomes" id="UP000016933"/>
    </source>
</evidence>
<dbReference type="GO" id="GO:0016491">
    <property type="term" value="F:oxidoreductase activity"/>
    <property type="evidence" value="ECO:0007669"/>
    <property type="project" value="UniProtKB-KW"/>
</dbReference>
<dbReference type="Gene3D" id="3.40.50.720">
    <property type="entry name" value="NAD(P)-binding Rossmann-like Domain"/>
    <property type="match status" value="1"/>
</dbReference>
<reference evidence="5 6" key="2">
    <citation type="journal article" date="2012" name="PLoS Pathog.">
        <title>Diverse lifestyles and strategies of plant pathogenesis encoded in the genomes of eighteen Dothideomycetes fungi.</title>
        <authorList>
            <person name="Ohm R.A."/>
            <person name="Feau N."/>
            <person name="Henrissat B."/>
            <person name="Schoch C.L."/>
            <person name="Horwitz B.A."/>
            <person name="Barry K.W."/>
            <person name="Condon B.J."/>
            <person name="Copeland A.C."/>
            <person name="Dhillon B."/>
            <person name="Glaser F."/>
            <person name="Hesse C.N."/>
            <person name="Kosti I."/>
            <person name="LaButti K."/>
            <person name="Lindquist E.A."/>
            <person name="Lucas S."/>
            <person name="Salamov A.A."/>
            <person name="Bradshaw R.E."/>
            <person name="Ciuffetti L."/>
            <person name="Hamelin R.C."/>
            <person name="Kema G.H.J."/>
            <person name="Lawrence C."/>
            <person name="Scott J.A."/>
            <person name="Spatafora J.W."/>
            <person name="Turgeon B.G."/>
            <person name="de Wit P.J.G.M."/>
            <person name="Zhong S."/>
            <person name="Goodwin S.B."/>
            <person name="Grigoriev I.V."/>
        </authorList>
    </citation>
    <scope>NUCLEOTIDE SEQUENCE [LARGE SCALE GENOMIC DNA]</scope>
    <source>
        <strain evidence="6">NZE10 / CBS 128990</strain>
    </source>
</reference>
<dbReference type="EMBL" id="KB446540">
    <property type="protein sequence ID" value="EME43518.1"/>
    <property type="molecule type" value="Genomic_DNA"/>
</dbReference>
<dbReference type="STRING" id="675120.M2WNC4"/>
<evidence type="ECO:0000256" key="4">
    <source>
        <dbReference type="ARBA" id="ARBA00023002"/>
    </source>
</evidence>
<protein>
    <submittedName>
        <fullName evidence="5">Uncharacterized protein</fullName>
    </submittedName>
</protein>
<dbReference type="InterPro" id="IPR036291">
    <property type="entry name" value="NAD(P)-bd_dom_sf"/>
</dbReference>